<dbReference type="Proteomes" id="UP000654075">
    <property type="component" value="Unassembled WGS sequence"/>
</dbReference>
<keyword evidence="1" id="KW-0460">Magnesium</keyword>
<keyword evidence="1" id="KW-0479">Metal-binding</keyword>
<keyword evidence="1" id="KW-0378">Hydrolase</keyword>
<comment type="catalytic activity">
    <reaction evidence="1">
        <text>O-phospho-L-seryl-[protein] + H2O = L-seryl-[protein] + phosphate</text>
        <dbReference type="Rhea" id="RHEA:20629"/>
        <dbReference type="Rhea" id="RHEA-COMP:9863"/>
        <dbReference type="Rhea" id="RHEA-COMP:11604"/>
        <dbReference type="ChEBI" id="CHEBI:15377"/>
        <dbReference type="ChEBI" id="CHEBI:29999"/>
        <dbReference type="ChEBI" id="CHEBI:43474"/>
        <dbReference type="ChEBI" id="CHEBI:83421"/>
        <dbReference type="EC" id="3.1.3.16"/>
    </reaction>
</comment>
<dbReference type="Gene3D" id="3.60.40.10">
    <property type="entry name" value="PPM-type phosphatase domain"/>
    <property type="match status" value="1"/>
</dbReference>
<comment type="caution">
    <text evidence="3">The sequence shown here is derived from an EMBL/GenBank/DDBJ whole genome shotgun (WGS) entry which is preliminary data.</text>
</comment>
<evidence type="ECO:0000256" key="1">
    <source>
        <dbReference type="RuleBase" id="RU366020"/>
    </source>
</evidence>
<dbReference type="SMART" id="SM00332">
    <property type="entry name" value="PP2Cc"/>
    <property type="match status" value="1"/>
</dbReference>
<dbReference type="GO" id="GO:0046872">
    <property type="term" value="F:metal ion binding"/>
    <property type="evidence" value="ECO:0007669"/>
    <property type="project" value="UniProtKB-UniRule"/>
</dbReference>
<sequence>KGTHFTLDAAARCVSKSAPRHSVAAPIRQDCGDDAFFLARHPRSQVLVAGIADGVSSWSKQGVDPALFAWELMVHCEAAVLTAAASAEPAAVLTEGYEATVRDGGNLMGSSTACIASLDSRSGRLCVANLGDSGAVLVREGRTRMLETKEQQHYFNCPYQLVCVPLSMRLRMQGGDLPAQSEVYEAQVKTGDLLVLATDGFLDNVWQDQMMEVLAAMHGKPAQDIAQRLVELAYAAAHSMEPSPFGASALQHGMRHRGGKPDDIAVLVARVIHSPA</sequence>
<accession>A0A813E2Z5</accession>
<dbReference type="GO" id="GO:0004722">
    <property type="term" value="F:protein serine/threonine phosphatase activity"/>
    <property type="evidence" value="ECO:0007669"/>
    <property type="project" value="UniProtKB-EC"/>
</dbReference>
<feature type="non-terminal residue" evidence="3">
    <location>
        <position position="1"/>
    </location>
</feature>
<dbReference type="SMART" id="SM00331">
    <property type="entry name" value="PP2C_SIG"/>
    <property type="match status" value="1"/>
</dbReference>
<dbReference type="PROSITE" id="PS51746">
    <property type="entry name" value="PPM_2"/>
    <property type="match status" value="1"/>
</dbReference>
<dbReference type="InterPro" id="IPR039123">
    <property type="entry name" value="PPTC7"/>
</dbReference>
<dbReference type="PANTHER" id="PTHR12320">
    <property type="entry name" value="PROTEIN PHOSPHATASE 2C"/>
    <property type="match status" value="1"/>
</dbReference>
<dbReference type="InterPro" id="IPR036457">
    <property type="entry name" value="PPM-type-like_dom_sf"/>
</dbReference>
<dbReference type="OMA" id="AYSEPQT"/>
<dbReference type="Pfam" id="PF07228">
    <property type="entry name" value="SpoIIE"/>
    <property type="match status" value="1"/>
</dbReference>
<dbReference type="SUPFAM" id="SSF81606">
    <property type="entry name" value="PP2C-like"/>
    <property type="match status" value="1"/>
</dbReference>
<evidence type="ECO:0000259" key="2">
    <source>
        <dbReference type="PROSITE" id="PS51746"/>
    </source>
</evidence>
<proteinExistence type="inferred from homology"/>
<keyword evidence="4" id="KW-1185">Reference proteome</keyword>
<keyword evidence="1" id="KW-0464">Manganese</keyword>
<dbReference type="InterPro" id="IPR001932">
    <property type="entry name" value="PPM-type_phosphatase-like_dom"/>
</dbReference>
<dbReference type="EC" id="3.1.3.16" evidence="1"/>
<comment type="catalytic activity">
    <reaction evidence="1">
        <text>O-phospho-L-threonyl-[protein] + H2O = L-threonyl-[protein] + phosphate</text>
        <dbReference type="Rhea" id="RHEA:47004"/>
        <dbReference type="Rhea" id="RHEA-COMP:11060"/>
        <dbReference type="Rhea" id="RHEA-COMP:11605"/>
        <dbReference type="ChEBI" id="CHEBI:15377"/>
        <dbReference type="ChEBI" id="CHEBI:30013"/>
        <dbReference type="ChEBI" id="CHEBI:43474"/>
        <dbReference type="ChEBI" id="CHEBI:61977"/>
        <dbReference type="EC" id="3.1.3.16"/>
    </reaction>
</comment>
<feature type="domain" description="PPM-type phosphatase" evidence="2">
    <location>
        <begin position="20"/>
        <end position="271"/>
    </location>
</feature>
<comment type="similarity">
    <text evidence="1">Belongs to the PP2C family.</text>
</comment>
<comment type="cofactor">
    <cofactor evidence="1">
        <name>Mg(2+)</name>
        <dbReference type="ChEBI" id="CHEBI:18420"/>
    </cofactor>
</comment>
<keyword evidence="1" id="KW-0904">Protein phosphatase</keyword>
<gene>
    <name evidence="3" type="ORF">PGLA1383_LOCUS13128</name>
</gene>
<organism evidence="3 4">
    <name type="scientific">Polarella glacialis</name>
    <name type="common">Dinoflagellate</name>
    <dbReference type="NCBI Taxonomy" id="89957"/>
    <lineage>
        <taxon>Eukaryota</taxon>
        <taxon>Sar</taxon>
        <taxon>Alveolata</taxon>
        <taxon>Dinophyceae</taxon>
        <taxon>Suessiales</taxon>
        <taxon>Suessiaceae</taxon>
        <taxon>Polarella</taxon>
    </lineage>
</organism>
<protein>
    <recommendedName>
        <fullName evidence="1">Protein phosphatase</fullName>
        <ecNumber evidence="1">3.1.3.16</ecNumber>
    </recommendedName>
</protein>
<dbReference type="AlphaFoldDB" id="A0A813E2Z5"/>
<reference evidence="3" key="1">
    <citation type="submission" date="2021-02" db="EMBL/GenBank/DDBJ databases">
        <authorList>
            <person name="Dougan E. K."/>
            <person name="Rhodes N."/>
            <person name="Thang M."/>
            <person name="Chan C."/>
        </authorList>
    </citation>
    <scope>NUCLEOTIDE SEQUENCE</scope>
</reference>
<dbReference type="OrthoDB" id="60843at2759"/>
<name>A0A813E2Z5_POLGL</name>
<comment type="cofactor">
    <cofactor evidence="1">
        <name>Mn(2+)</name>
        <dbReference type="ChEBI" id="CHEBI:29035"/>
    </cofactor>
</comment>
<dbReference type="PANTHER" id="PTHR12320:SF1">
    <property type="entry name" value="PROTEIN PHOSPHATASE PTC7 HOMOLOG"/>
    <property type="match status" value="1"/>
</dbReference>
<dbReference type="EMBL" id="CAJNNV010007185">
    <property type="protein sequence ID" value="CAE8594597.1"/>
    <property type="molecule type" value="Genomic_DNA"/>
</dbReference>
<evidence type="ECO:0000313" key="3">
    <source>
        <dbReference type="EMBL" id="CAE8594597.1"/>
    </source>
</evidence>
<evidence type="ECO:0000313" key="4">
    <source>
        <dbReference type="Proteomes" id="UP000654075"/>
    </source>
</evidence>